<evidence type="ECO:0000256" key="5">
    <source>
        <dbReference type="ARBA" id="ARBA00022989"/>
    </source>
</evidence>
<feature type="domain" description="ABC transmembrane type-1" evidence="8">
    <location>
        <begin position="92"/>
        <end position="282"/>
    </location>
</feature>
<dbReference type="GO" id="GO:0055085">
    <property type="term" value="P:transmembrane transport"/>
    <property type="evidence" value="ECO:0007669"/>
    <property type="project" value="InterPro"/>
</dbReference>
<accession>A0A942YIH7</accession>
<reference evidence="9 10" key="1">
    <citation type="submission" date="2021-05" db="EMBL/GenBank/DDBJ databases">
        <title>Novel Bacillus species.</title>
        <authorList>
            <person name="Liu G."/>
        </authorList>
    </citation>
    <scope>NUCLEOTIDE SEQUENCE [LARGE SCALE GENOMIC DNA]</scope>
    <source>
        <strain evidence="10">FJAT-49780</strain>
    </source>
</reference>
<dbReference type="Proteomes" id="UP000681414">
    <property type="component" value="Unassembled WGS sequence"/>
</dbReference>
<evidence type="ECO:0000256" key="3">
    <source>
        <dbReference type="ARBA" id="ARBA00022475"/>
    </source>
</evidence>
<dbReference type="PANTHER" id="PTHR43744">
    <property type="entry name" value="ABC TRANSPORTER PERMEASE PROTEIN MG189-RELATED-RELATED"/>
    <property type="match status" value="1"/>
</dbReference>
<feature type="transmembrane region" description="Helical" evidence="7">
    <location>
        <begin position="202"/>
        <end position="227"/>
    </location>
</feature>
<feature type="transmembrane region" description="Helical" evidence="7">
    <location>
        <begin position="91"/>
        <end position="115"/>
    </location>
</feature>
<feature type="transmembrane region" description="Helical" evidence="7">
    <location>
        <begin position="161"/>
        <end position="181"/>
    </location>
</feature>
<dbReference type="AlphaFoldDB" id="A0A942YIH7"/>
<feature type="transmembrane region" description="Helical" evidence="7">
    <location>
        <begin position="127"/>
        <end position="149"/>
    </location>
</feature>
<name>A0A942YIH7_9BACI</name>
<feature type="transmembrane region" description="Helical" evidence="7">
    <location>
        <begin position="31"/>
        <end position="52"/>
    </location>
</feature>
<sequence>MENSENAVLEKNTVNAEFKSNPIRNKRISKLFANSLLMAFAIYIILPFMWIISTSLRLPKDSFSLPPTFWPTDFIYKNYLDVFDRVPFFDFIINSIKVSGIVVIGHIFISSMAAFAFSRIKFPGRDIIFIIFLSGLMIPGQVTIIPQFLFLSKMGLVDTHFALILPALINPIGIFLIRQMMLAIPKTYDEAAYIDGANRFWVYYKVILPMSMPAVAVTSVMLFIANWNDFFRPLIFLNTYEKMTLPLGMTVLTGLFGAGNLSAILAGVTMSLIAPLILYIFCQKYLLEGITIGGLKG</sequence>
<gene>
    <name evidence="9" type="ORF">KHA97_21430</name>
</gene>
<evidence type="ECO:0000313" key="9">
    <source>
        <dbReference type="EMBL" id="MBS4197612.1"/>
    </source>
</evidence>
<keyword evidence="5 7" id="KW-1133">Transmembrane helix</keyword>
<dbReference type="Pfam" id="PF00528">
    <property type="entry name" value="BPD_transp_1"/>
    <property type="match status" value="1"/>
</dbReference>
<comment type="caution">
    <text evidence="9">The sequence shown here is derived from an EMBL/GenBank/DDBJ whole genome shotgun (WGS) entry which is preliminary data.</text>
</comment>
<dbReference type="InterPro" id="IPR000515">
    <property type="entry name" value="MetI-like"/>
</dbReference>
<protein>
    <submittedName>
        <fullName evidence="9">Carbohydrate ABC transporter permease</fullName>
    </submittedName>
</protein>
<keyword evidence="4 7" id="KW-0812">Transmembrane</keyword>
<keyword evidence="6 7" id="KW-0472">Membrane</keyword>
<dbReference type="Gene3D" id="1.10.3720.10">
    <property type="entry name" value="MetI-like"/>
    <property type="match status" value="1"/>
</dbReference>
<evidence type="ECO:0000256" key="6">
    <source>
        <dbReference type="ARBA" id="ARBA00023136"/>
    </source>
</evidence>
<evidence type="ECO:0000256" key="4">
    <source>
        <dbReference type="ARBA" id="ARBA00022692"/>
    </source>
</evidence>
<dbReference type="CDD" id="cd06261">
    <property type="entry name" value="TM_PBP2"/>
    <property type="match status" value="1"/>
</dbReference>
<dbReference type="GO" id="GO:0005886">
    <property type="term" value="C:plasma membrane"/>
    <property type="evidence" value="ECO:0007669"/>
    <property type="project" value="UniProtKB-SubCell"/>
</dbReference>
<organism evidence="9 10">
    <name type="scientific">Lederbergia citri</name>
    <dbReference type="NCBI Taxonomy" id="2833580"/>
    <lineage>
        <taxon>Bacteria</taxon>
        <taxon>Bacillati</taxon>
        <taxon>Bacillota</taxon>
        <taxon>Bacilli</taxon>
        <taxon>Bacillales</taxon>
        <taxon>Bacillaceae</taxon>
        <taxon>Lederbergia</taxon>
    </lineage>
</organism>
<proteinExistence type="inferred from homology"/>
<keyword evidence="10" id="KW-1185">Reference proteome</keyword>
<evidence type="ECO:0000256" key="2">
    <source>
        <dbReference type="ARBA" id="ARBA00022448"/>
    </source>
</evidence>
<evidence type="ECO:0000256" key="1">
    <source>
        <dbReference type="ARBA" id="ARBA00004651"/>
    </source>
</evidence>
<evidence type="ECO:0000256" key="7">
    <source>
        <dbReference type="RuleBase" id="RU363032"/>
    </source>
</evidence>
<comment type="similarity">
    <text evidence="7">Belongs to the binding-protein-dependent transport system permease family.</text>
</comment>
<dbReference type="InterPro" id="IPR035906">
    <property type="entry name" value="MetI-like_sf"/>
</dbReference>
<keyword evidence="3" id="KW-1003">Cell membrane</keyword>
<dbReference type="RefSeq" id="WP_213126826.1">
    <property type="nucleotide sequence ID" value="NZ_JAGYPG010000004.1"/>
</dbReference>
<evidence type="ECO:0000313" key="10">
    <source>
        <dbReference type="Proteomes" id="UP000681414"/>
    </source>
</evidence>
<dbReference type="EMBL" id="JAGYPG010000004">
    <property type="protein sequence ID" value="MBS4197612.1"/>
    <property type="molecule type" value="Genomic_DNA"/>
</dbReference>
<feature type="transmembrane region" description="Helical" evidence="7">
    <location>
        <begin position="247"/>
        <end position="280"/>
    </location>
</feature>
<dbReference type="PANTHER" id="PTHR43744:SF12">
    <property type="entry name" value="ABC TRANSPORTER PERMEASE PROTEIN MG189-RELATED"/>
    <property type="match status" value="1"/>
</dbReference>
<evidence type="ECO:0000259" key="8">
    <source>
        <dbReference type="PROSITE" id="PS50928"/>
    </source>
</evidence>
<comment type="subcellular location">
    <subcellularLocation>
        <location evidence="1 7">Cell membrane</location>
        <topology evidence="1 7">Multi-pass membrane protein</topology>
    </subcellularLocation>
</comment>
<keyword evidence="2 7" id="KW-0813">Transport</keyword>
<dbReference type="PROSITE" id="PS50928">
    <property type="entry name" value="ABC_TM1"/>
    <property type="match status" value="1"/>
</dbReference>
<dbReference type="SUPFAM" id="SSF161098">
    <property type="entry name" value="MetI-like"/>
    <property type="match status" value="1"/>
</dbReference>